<comment type="subcellular location">
    <subcellularLocation>
        <location evidence="1">Cytoplasm</location>
        <location evidence="1">Cytosol</location>
    </subcellularLocation>
</comment>
<dbReference type="PANTHER" id="PTHR21091:SF169">
    <property type="entry name" value="UROPORPHYRINOGEN DECARBOXYLASE"/>
    <property type="match status" value="1"/>
</dbReference>
<evidence type="ECO:0000256" key="1">
    <source>
        <dbReference type="ARBA" id="ARBA00004514"/>
    </source>
</evidence>
<proteinExistence type="inferred from homology"/>
<comment type="subunit">
    <text evidence="4 10">Homodimer.</text>
</comment>
<dbReference type="PROSITE" id="PS00906">
    <property type="entry name" value="UROD_1"/>
    <property type="match status" value="1"/>
</dbReference>
<comment type="pathway">
    <text evidence="2 10">Porphyrin-containing compound metabolism; protoporphyrin-IX biosynthesis; coproporphyrinogen-III from 5-aminolevulinate: step 4/4.</text>
</comment>
<dbReference type="CDD" id="cd06578">
    <property type="entry name" value="HemD"/>
    <property type="match status" value="1"/>
</dbReference>
<dbReference type="HAMAP" id="MF_00218">
    <property type="entry name" value="URO_D"/>
    <property type="match status" value="1"/>
</dbReference>
<feature type="binding site" evidence="10">
    <location>
        <position position="612"/>
    </location>
    <ligand>
        <name>substrate</name>
    </ligand>
</feature>
<protein>
    <recommendedName>
        <fullName evidence="5 10">Uroporphyrinogen decarboxylase</fullName>
        <shortName evidence="10">UPD</shortName>
        <shortName evidence="10">URO-D</shortName>
        <ecNumber evidence="5 10">4.1.1.37</ecNumber>
    </recommendedName>
</protein>
<dbReference type="PROSITE" id="PS00907">
    <property type="entry name" value="UROD_2"/>
    <property type="match status" value="1"/>
</dbReference>
<comment type="similarity">
    <text evidence="3 10 11">Belongs to the uroporphyrinogen decarboxylase family.</text>
</comment>
<evidence type="ECO:0000256" key="9">
    <source>
        <dbReference type="ARBA" id="ARBA00023244"/>
    </source>
</evidence>
<dbReference type="InterPro" id="IPR003754">
    <property type="entry name" value="4pyrrol_synth_uPrphyn_synth"/>
</dbReference>
<evidence type="ECO:0000256" key="2">
    <source>
        <dbReference type="ARBA" id="ARBA00004804"/>
    </source>
</evidence>
<dbReference type="EC" id="4.1.1.37" evidence="5 10"/>
<feature type="binding site" evidence="10">
    <location>
        <begin position="321"/>
        <end position="325"/>
    </location>
    <ligand>
        <name>substrate</name>
    </ligand>
</feature>
<comment type="function">
    <text evidence="10">Catalyzes the decarboxylation of four acetate groups of uroporphyrinogen-III to yield coproporphyrinogen-III.</text>
</comment>
<gene>
    <name evidence="10 14" type="primary">hemE</name>
    <name evidence="14" type="ORF">HYY65_10430</name>
</gene>
<dbReference type="CDD" id="cd00717">
    <property type="entry name" value="URO-D"/>
    <property type="match status" value="1"/>
</dbReference>
<dbReference type="GO" id="GO:0006782">
    <property type="term" value="P:protoporphyrinogen IX biosynthetic process"/>
    <property type="evidence" value="ECO:0007669"/>
    <property type="project" value="UniProtKB-UniRule"/>
</dbReference>
<dbReference type="GO" id="GO:0004853">
    <property type="term" value="F:uroporphyrinogen decarboxylase activity"/>
    <property type="evidence" value="ECO:0007669"/>
    <property type="project" value="UniProtKB-UniRule"/>
</dbReference>
<dbReference type="InterPro" id="IPR006361">
    <property type="entry name" value="Uroporphyrinogen_deCO2ase_HemE"/>
</dbReference>
<dbReference type="EMBL" id="JACPSX010000200">
    <property type="protein sequence ID" value="MBI3015455.1"/>
    <property type="molecule type" value="Genomic_DNA"/>
</dbReference>
<dbReference type="SUPFAM" id="SSF51726">
    <property type="entry name" value="UROD/MetE-like"/>
    <property type="match status" value="1"/>
</dbReference>
<dbReference type="SUPFAM" id="SSF69618">
    <property type="entry name" value="HemD-like"/>
    <property type="match status" value="1"/>
</dbReference>
<dbReference type="Pfam" id="PF02602">
    <property type="entry name" value="HEM4"/>
    <property type="match status" value="1"/>
</dbReference>
<evidence type="ECO:0000256" key="10">
    <source>
        <dbReference type="HAMAP-Rule" id="MF_00218"/>
    </source>
</evidence>
<evidence type="ECO:0000259" key="12">
    <source>
        <dbReference type="PROSITE" id="PS00906"/>
    </source>
</evidence>
<accession>A0A932GR45</accession>
<dbReference type="Gene3D" id="3.20.20.210">
    <property type="match status" value="1"/>
</dbReference>
<dbReference type="GO" id="GO:0004852">
    <property type="term" value="F:uroporphyrinogen-III synthase activity"/>
    <property type="evidence" value="ECO:0007669"/>
    <property type="project" value="InterPro"/>
</dbReference>
<keyword evidence="6 10" id="KW-0963">Cytoplasm</keyword>
<sequence>MADSEQPTNFGGLRVAAFESRFAPEMARLIEKSGGQPLVAPSMREIPLEENPAALAFAEKLFAGQCDVLILLTGVGTRTLVEAIETRYPREKILEGLRRVLLVARGPKPVAALRSFGITPQVIVPEPNTWRQILQALDGAIPLPGQQVAVQEYGIPNREFLAGLAGRGANVMRVPVYKWALPEDLGPLRNAIQEISAGNVHVVLFTNAQQVQHLLQVAGKEGVIEGLRRGVARTVICSIGPVASEALEKQGFLVDFEPEHSKMGIFVKEAARMSRNLVASKRRPVITIETPAAAADRLRDSLFLRACRLEPTERTPVWLMRQAGRYMKEYRDLRERVGFLDLCKNSELAAEITVSAVQRLGVDAAILFADLLLVVEPMGFELEYSKGEGPIIHNPARTAADVDRVRAADPADLGYVYESVRKVRAALPAHLPLIGFVGAPFTLASYLVEGEGTRNAVLTKSLMYRDPGAWRAMMEKLVTSLAGYANGQVAAGAQAIQIFDSWVGCLSPRDYRDYVLPFTQSLIRQISAVPVIHFGTGTATLLELMKEAGGQVIGLDWRVNLDEAWARLGKVAIMGNFDPVTLFADAKIIRSQVERILAQAGGRPGHIFNLGHGILPGTPVENVIALVEAVKELSCRSTEA</sequence>
<feature type="binding site" evidence="10">
    <location>
        <position position="501"/>
    </location>
    <ligand>
        <name>substrate</name>
    </ligand>
</feature>
<dbReference type="Gene3D" id="3.40.50.10090">
    <property type="match status" value="2"/>
</dbReference>
<dbReference type="Pfam" id="PF01208">
    <property type="entry name" value="URO-D"/>
    <property type="match status" value="1"/>
</dbReference>
<evidence type="ECO:0000256" key="4">
    <source>
        <dbReference type="ARBA" id="ARBA00011738"/>
    </source>
</evidence>
<evidence type="ECO:0000313" key="15">
    <source>
        <dbReference type="Proteomes" id="UP000741360"/>
    </source>
</evidence>
<evidence type="ECO:0000256" key="8">
    <source>
        <dbReference type="ARBA" id="ARBA00023239"/>
    </source>
</evidence>
<evidence type="ECO:0000313" key="14">
    <source>
        <dbReference type="EMBL" id="MBI3015455.1"/>
    </source>
</evidence>
<keyword evidence="9 10" id="KW-0627">Porphyrin biosynthesis</keyword>
<comment type="catalytic activity">
    <reaction evidence="10">
        <text>uroporphyrinogen III + 4 H(+) = coproporphyrinogen III + 4 CO2</text>
        <dbReference type="Rhea" id="RHEA:19865"/>
        <dbReference type="ChEBI" id="CHEBI:15378"/>
        <dbReference type="ChEBI" id="CHEBI:16526"/>
        <dbReference type="ChEBI" id="CHEBI:57308"/>
        <dbReference type="ChEBI" id="CHEBI:57309"/>
        <dbReference type="EC" id="4.1.1.37"/>
    </reaction>
</comment>
<organism evidence="14 15">
    <name type="scientific">Tectimicrobiota bacterium</name>
    <dbReference type="NCBI Taxonomy" id="2528274"/>
    <lineage>
        <taxon>Bacteria</taxon>
        <taxon>Pseudomonadati</taxon>
        <taxon>Nitrospinota/Tectimicrobiota group</taxon>
        <taxon>Candidatus Tectimicrobiota</taxon>
    </lineage>
</organism>
<keyword evidence="8 10" id="KW-0456">Lyase</keyword>
<dbReference type="InterPro" id="IPR000257">
    <property type="entry name" value="Uroporphyrinogen_deCOase"/>
</dbReference>
<dbReference type="InterPro" id="IPR038071">
    <property type="entry name" value="UROD/MetE-like_sf"/>
</dbReference>
<comment type="caution">
    <text evidence="14">The sequence shown here is derived from an EMBL/GenBank/DDBJ whole genome shotgun (WGS) entry which is preliminary data.</text>
</comment>
<feature type="domain" description="Uroporphyrinogen decarboxylase (URO-D)" evidence="12">
    <location>
        <begin position="316"/>
        <end position="325"/>
    </location>
</feature>
<feature type="site" description="Transition state stabilizer" evidence="10">
    <location>
        <position position="370"/>
    </location>
</feature>
<reference evidence="14" key="1">
    <citation type="submission" date="2020-07" db="EMBL/GenBank/DDBJ databases">
        <title>Huge and variable diversity of episymbiotic CPR bacteria and DPANN archaea in groundwater ecosystems.</title>
        <authorList>
            <person name="He C.Y."/>
            <person name="Keren R."/>
            <person name="Whittaker M."/>
            <person name="Farag I.F."/>
            <person name="Doudna J."/>
            <person name="Cate J.H.D."/>
            <person name="Banfield J.F."/>
        </authorList>
    </citation>
    <scope>NUCLEOTIDE SEQUENCE</scope>
    <source>
        <strain evidence="14">NC_groundwater_717_Ag_S-0.2um_59_8</strain>
    </source>
</reference>
<evidence type="ECO:0000256" key="7">
    <source>
        <dbReference type="ARBA" id="ARBA00022793"/>
    </source>
</evidence>
<keyword evidence="7 10" id="KW-0210">Decarboxylase</keyword>
<feature type="binding site" evidence="10">
    <location>
        <position position="370"/>
    </location>
    <ligand>
        <name>substrate</name>
    </ligand>
</feature>
<dbReference type="GO" id="GO:0005829">
    <property type="term" value="C:cytosol"/>
    <property type="evidence" value="ECO:0007669"/>
    <property type="project" value="UniProtKB-SubCell"/>
</dbReference>
<dbReference type="InterPro" id="IPR036108">
    <property type="entry name" value="4pyrrol_syn_uPrphyn_synt_sf"/>
</dbReference>
<evidence type="ECO:0000259" key="13">
    <source>
        <dbReference type="PROSITE" id="PS00907"/>
    </source>
</evidence>
<comment type="caution">
    <text evidence="10">Lacks conserved residue(s) required for the propagation of feature annotation.</text>
</comment>
<evidence type="ECO:0000256" key="5">
    <source>
        <dbReference type="ARBA" id="ARBA00012288"/>
    </source>
</evidence>
<dbReference type="PANTHER" id="PTHR21091">
    <property type="entry name" value="METHYLTETRAHYDROFOLATE:HOMOCYSTEINE METHYLTRANSFERASE RELATED"/>
    <property type="match status" value="1"/>
</dbReference>
<dbReference type="FunFam" id="3.20.20.210:FF:000008">
    <property type="entry name" value="Uroporphyrinogen decarboxylase"/>
    <property type="match status" value="1"/>
</dbReference>
<evidence type="ECO:0000256" key="3">
    <source>
        <dbReference type="ARBA" id="ARBA00009935"/>
    </source>
</evidence>
<dbReference type="Proteomes" id="UP000741360">
    <property type="component" value="Unassembled WGS sequence"/>
</dbReference>
<evidence type="ECO:0000256" key="6">
    <source>
        <dbReference type="ARBA" id="ARBA00022490"/>
    </source>
</evidence>
<name>A0A932GR45_UNCTE</name>
<feature type="domain" description="Uroporphyrinogen decarboxylase (URO-D)" evidence="13">
    <location>
        <begin position="434"/>
        <end position="450"/>
    </location>
</feature>
<evidence type="ECO:0000256" key="11">
    <source>
        <dbReference type="RuleBase" id="RU004169"/>
    </source>
</evidence>
<dbReference type="AlphaFoldDB" id="A0A932GR45"/>
<feature type="binding site" evidence="10">
    <location>
        <position position="446"/>
    </location>
    <ligand>
        <name>substrate</name>
    </ligand>
</feature>
<dbReference type="NCBIfam" id="TIGR01464">
    <property type="entry name" value="hemE"/>
    <property type="match status" value="1"/>
</dbReference>